<protein>
    <recommendedName>
        <fullName evidence="2">DUF169 domain-containing protein</fullName>
    </recommendedName>
</protein>
<dbReference type="PANTHER" id="PTHR37954">
    <property type="entry name" value="BLL4979 PROTEIN"/>
    <property type="match status" value="1"/>
</dbReference>
<accession>X1FII1</accession>
<sequence>MNLDELHKMGKELEIWLRMRVHPIAVKLLKSKDEVPQGAIIPTRDWKHKYALCQSFARSQDGHEETIAMFKEDHWCFEPVIGLGLAKRIPEFLEGHHRYPDSVKTLEAGAQWCKNMPYLPYDKYQGIVSAPIHLCNFIPDLIIMHVDGRMATYLMIIRNYIDGKDITCQLSGHAACVYAIVPSMLNRECHIALPCKGDRTIAFAQDNEIIFTLIPKMLPDFIQGIQYEQEHEWGLPFFTKLKEEYFLKPKY</sequence>
<feature type="non-terminal residue" evidence="1">
    <location>
        <position position="251"/>
    </location>
</feature>
<dbReference type="PANTHER" id="PTHR37954:SF3">
    <property type="entry name" value="DUF169 DOMAIN-CONTAINING PROTEIN"/>
    <property type="match status" value="1"/>
</dbReference>
<dbReference type="Pfam" id="PF02596">
    <property type="entry name" value="DUF169"/>
    <property type="match status" value="1"/>
</dbReference>
<evidence type="ECO:0000313" key="1">
    <source>
        <dbReference type="EMBL" id="GAH32335.1"/>
    </source>
</evidence>
<proteinExistence type="predicted"/>
<dbReference type="AlphaFoldDB" id="X1FII1"/>
<organism evidence="1">
    <name type="scientific">marine sediment metagenome</name>
    <dbReference type="NCBI Taxonomy" id="412755"/>
    <lineage>
        <taxon>unclassified sequences</taxon>
        <taxon>metagenomes</taxon>
        <taxon>ecological metagenomes</taxon>
    </lineage>
</organism>
<reference evidence="1" key="1">
    <citation type="journal article" date="2014" name="Front. Microbiol.">
        <title>High frequency of phylogenetically diverse reductive dehalogenase-homologous genes in deep subseafloor sedimentary metagenomes.</title>
        <authorList>
            <person name="Kawai M."/>
            <person name="Futagami T."/>
            <person name="Toyoda A."/>
            <person name="Takaki Y."/>
            <person name="Nishi S."/>
            <person name="Hori S."/>
            <person name="Arai W."/>
            <person name="Tsubouchi T."/>
            <person name="Morono Y."/>
            <person name="Uchiyama I."/>
            <person name="Ito T."/>
            <person name="Fujiyama A."/>
            <person name="Inagaki F."/>
            <person name="Takami H."/>
        </authorList>
    </citation>
    <scope>NUCLEOTIDE SEQUENCE</scope>
    <source>
        <strain evidence="1">Expedition CK06-06</strain>
    </source>
</reference>
<evidence type="ECO:0008006" key="2">
    <source>
        <dbReference type="Google" id="ProtNLM"/>
    </source>
</evidence>
<comment type="caution">
    <text evidence="1">The sequence shown here is derived from an EMBL/GenBank/DDBJ whole genome shotgun (WGS) entry which is preliminary data.</text>
</comment>
<name>X1FII1_9ZZZZ</name>
<dbReference type="InterPro" id="IPR003748">
    <property type="entry name" value="DUF169"/>
</dbReference>
<dbReference type="EMBL" id="BARU01009040">
    <property type="protein sequence ID" value="GAH32335.1"/>
    <property type="molecule type" value="Genomic_DNA"/>
</dbReference>
<gene>
    <name evidence="1" type="ORF">S03H2_17514</name>
</gene>